<keyword evidence="1" id="KW-0812">Transmembrane</keyword>
<organism evidence="2 3">
    <name type="scientific">Candidatus Thiodiazotropha taylori</name>
    <dbReference type="NCBI Taxonomy" id="2792791"/>
    <lineage>
        <taxon>Bacteria</taxon>
        <taxon>Pseudomonadati</taxon>
        <taxon>Pseudomonadota</taxon>
        <taxon>Gammaproteobacteria</taxon>
        <taxon>Chromatiales</taxon>
        <taxon>Sedimenticolaceae</taxon>
        <taxon>Candidatus Thiodiazotropha</taxon>
    </lineage>
</organism>
<proteinExistence type="predicted"/>
<reference evidence="2" key="1">
    <citation type="journal article" date="2021" name="Proc. Natl. Acad. Sci. U.S.A.">
        <title>Global biogeography of chemosynthetic symbionts reveals both localized and globally distributed symbiont groups. .</title>
        <authorList>
            <person name="Osvatic J.T."/>
            <person name="Wilkins L.G.E."/>
            <person name="Leibrecht L."/>
            <person name="Leray M."/>
            <person name="Zauner S."/>
            <person name="Polzin J."/>
            <person name="Camacho Y."/>
            <person name="Gros O."/>
            <person name="van Gils J.A."/>
            <person name="Eisen J.A."/>
            <person name="Petersen J.M."/>
            <person name="Yuen B."/>
        </authorList>
    </citation>
    <scope>NUCLEOTIDE SEQUENCE</scope>
    <source>
        <strain evidence="2">MAGclacostrist055</strain>
    </source>
</reference>
<keyword evidence="1" id="KW-1133">Transmembrane helix</keyword>
<feature type="transmembrane region" description="Helical" evidence="1">
    <location>
        <begin position="130"/>
        <end position="150"/>
    </location>
</feature>
<dbReference type="Proteomes" id="UP000886674">
    <property type="component" value="Unassembled WGS sequence"/>
</dbReference>
<feature type="transmembrane region" description="Helical" evidence="1">
    <location>
        <begin position="156"/>
        <end position="178"/>
    </location>
</feature>
<evidence type="ECO:0008006" key="4">
    <source>
        <dbReference type="Google" id="ProtNLM"/>
    </source>
</evidence>
<feature type="transmembrane region" description="Helical" evidence="1">
    <location>
        <begin position="86"/>
        <end position="109"/>
    </location>
</feature>
<feature type="transmembrane region" description="Helical" evidence="1">
    <location>
        <begin position="41"/>
        <end position="62"/>
    </location>
</feature>
<gene>
    <name evidence="2" type="ORF">JAY77_03195</name>
</gene>
<sequence>MSVTDSIKSAITRGKKAFLRRVAALWQYMYRAQYRIGGWKYRYGGLAFASVLALFTATSFYWSPELQKILEARYSTEQSIEGLRSLIQNIGTALIGAAAIVTSLVLFAMQVNIERMPHGLFRRLSADRRLLSAFALTFLLAIGTATLSTFTEQSLLAPIVLSACWAIIFIIVLFLYAYRRALVLINPLQQLGILINDTRREFRIWQRRAKRAMPLLEQEENADVTPSPMDSTHDLARTTFFQINNRWTDGAKRAVQHAMSFARRYAEQGDHEVSGASLNAVIGINAAYINTKGKTFYANNPFIDNPLASDGFINDTLEHLRKNIQSGIARRDEQQIEQTLQAMAALVQVYLGIDYSSPYASKSHAHLAAGYLAGAIESVVPHNMADVLLEGQRLMGKSAQYLLANGNPEDIATLSEKIAMIACTGCAREDYRPVTMEGMTQLADLTFALLRSRNHDINFAVGEVRQDVALVVKLFLKVPDTPLSSSHSTYLGPYYSSTSLQSLRSRLTTLVNAILEADSDNEDAQTVTRNIEQWVDGIYQTEKELLLEAIKAKSHFTFDIIHWIAGITEILLAVSNAAVCDDHTRDELQKHARWLIATLTWIPDDKETVTFIENFQMTETLFEAAINAHNRGCDEIAKEIGEILLSWTFKGGRYQTGWGTLDRGLCGAAVIALMGGDGWTTELMTSVEAKLSEESAPEQDIRDRAAREIRERAARLYRDGHWSSRIEMGIAHADHEELRPLLEEIAQSLSPVSAH</sequence>
<accession>A0A9E4TS20</accession>
<name>A0A9E4TS20_9GAMM</name>
<dbReference type="EMBL" id="JAEPCR010000008">
    <property type="protein sequence ID" value="MCG7977141.1"/>
    <property type="molecule type" value="Genomic_DNA"/>
</dbReference>
<dbReference type="AlphaFoldDB" id="A0A9E4TS20"/>
<protein>
    <recommendedName>
        <fullName evidence="4">DUF2254 domain-containing protein</fullName>
    </recommendedName>
</protein>
<evidence type="ECO:0000256" key="1">
    <source>
        <dbReference type="SAM" id="Phobius"/>
    </source>
</evidence>
<evidence type="ECO:0000313" key="2">
    <source>
        <dbReference type="EMBL" id="MCG7977141.1"/>
    </source>
</evidence>
<comment type="caution">
    <text evidence="2">The sequence shown here is derived from an EMBL/GenBank/DDBJ whole genome shotgun (WGS) entry which is preliminary data.</text>
</comment>
<evidence type="ECO:0000313" key="3">
    <source>
        <dbReference type="Proteomes" id="UP000886674"/>
    </source>
</evidence>
<keyword evidence="1" id="KW-0472">Membrane</keyword>